<dbReference type="InterPro" id="IPR000873">
    <property type="entry name" value="AMP-dep_synth/lig_dom"/>
</dbReference>
<feature type="domain" description="AMP-binding enzyme C-terminal" evidence="4">
    <location>
        <begin position="452"/>
        <end position="528"/>
    </location>
</feature>
<dbReference type="Gene3D" id="3.30.300.30">
    <property type="match status" value="1"/>
</dbReference>
<organism evidence="5 6">
    <name type="scientific">Nocardia jinanensis</name>
    <dbReference type="NCBI Taxonomy" id="382504"/>
    <lineage>
        <taxon>Bacteria</taxon>
        <taxon>Bacillati</taxon>
        <taxon>Actinomycetota</taxon>
        <taxon>Actinomycetes</taxon>
        <taxon>Mycobacteriales</taxon>
        <taxon>Nocardiaceae</taxon>
        <taxon>Nocardia</taxon>
    </lineage>
</organism>
<dbReference type="PROSITE" id="PS00455">
    <property type="entry name" value="AMP_BINDING"/>
    <property type="match status" value="1"/>
</dbReference>
<gene>
    <name evidence="5" type="primary">fadD35</name>
    <name evidence="5" type="ORF">GCM10011588_25540</name>
</gene>
<dbReference type="Pfam" id="PF00501">
    <property type="entry name" value="AMP-binding"/>
    <property type="match status" value="1"/>
</dbReference>
<dbReference type="InterPro" id="IPR045851">
    <property type="entry name" value="AMP-bd_C_sf"/>
</dbReference>
<evidence type="ECO:0000256" key="2">
    <source>
        <dbReference type="ARBA" id="ARBA00022598"/>
    </source>
</evidence>
<evidence type="ECO:0000256" key="1">
    <source>
        <dbReference type="ARBA" id="ARBA00006432"/>
    </source>
</evidence>
<evidence type="ECO:0000313" key="6">
    <source>
        <dbReference type="Proteomes" id="UP000638263"/>
    </source>
</evidence>
<dbReference type="RefSeq" id="WP_082681259.1">
    <property type="nucleotide sequence ID" value="NZ_BMMH01000004.1"/>
</dbReference>
<reference evidence="5" key="2">
    <citation type="submission" date="2020-09" db="EMBL/GenBank/DDBJ databases">
        <authorList>
            <person name="Sun Q."/>
            <person name="Zhou Y."/>
        </authorList>
    </citation>
    <scope>NUCLEOTIDE SEQUENCE</scope>
    <source>
        <strain evidence="5">CGMCC 4.3508</strain>
    </source>
</reference>
<dbReference type="Gene3D" id="3.40.50.12780">
    <property type="entry name" value="N-terminal domain of ligase-like"/>
    <property type="match status" value="1"/>
</dbReference>
<dbReference type="SUPFAM" id="SSF56801">
    <property type="entry name" value="Acetyl-CoA synthetase-like"/>
    <property type="match status" value="1"/>
</dbReference>
<comment type="similarity">
    <text evidence="1">Belongs to the ATP-dependent AMP-binding enzyme family.</text>
</comment>
<name>A0A917RJL0_9NOCA</name>
<dbReference type="Proteomes" id="UP000638263">
    <property type="component" value="Unassembled WGS sequence"/>
</dbReference>
<comment type="caution">
    <text evidence="5">The sequence shown here is derived from an EMBL/GenBank/DDBJ whole genome shotgun (WGS) entry which is preliminary data.</text>
</comment>
<dbReference type="PANTHER" id="PTHR43201">
    <property type="entry name" value="ACYL-COA SYNTHETASE"/>
    <property type="match status" value="1"/>
</dbReference>
<evidence type="ECO:0000259" key="4">
    <source>
        <dbReference type="Pfam" id="PF13193"/>
    </source>
</evidence>
<keyword evidence="2" id="KW-0436">Ligase</keyword>
<feature type="domain" description="AMP-dependent synthetase/ligase" evidence="3">
    <location>
        <begin position="38"/>
        <end position="401"/>
    </location>
</feature>
<dbReference type="AlphaFoldDB" id="A0A917RJL0"/>
<dbReference type="InterPro" id="IPR042099">
    <property type="entry name" value="ANL_N_sf"/>
</dbReference>
<sequence length="547" mass="58057">MTTSDDIAIGDRPPLRESLWQRDESTPLIDHTVGSLLADRARERPGVLALVGTGHGDGTERRLTYGELFDEAAAVSKVLRRLAGPGEPVALWAPNVIEWPIIEYGAALAGVILVALNPVLRQDDLAYALNHSGARVLLHADRSRDYDMAAVVAAVLPGCRELRHVISLSDWAGWLADATGDEPGPLPAADDPAMLQYTSGTTGNPKGVLLRHRSLVNVAKLTMEASGLEEGAVCVNPLPMFHTAACVIGTLGPLWLGTAAVLVERFDPAGTLATIAREDAAVLFFVPTILGALADKARELPDPPRLRAALGGAANLPPVLIESARTVFGATVLNLFGQTELAPVLSMTRPHDNSADLTRTVGRPLPQVDCKIIDPVTGATQPIDVPGEICARGYQQFIEYLGDPVATSHTVDADGWVHTGDLGAMDERGMLTVTGRLKELIIRGGENIAPAEIEACLTEHEAVAQAAVVGVPDARWGETVGAVVRLAGPARAGLRDELAEHCASRLIPAKVPQRWAVIGEFPMTPTGKLRKFELADDLVNGRLDPLA</sequence>
<reference evidence="5" key="1">
    <citation type="journal article" date="2014" name="Int. J. Syst. Evol. Microbiol.">
        <title>Complete genome sequence of Corynebacterium casei LMG S-19264T (=DSM 44701T), isolated from a smear-ripened cheese.</title>
        <authorList>
            <consortium name="US DOE Joint Genome Institute (JGI-PGF)"/>
            <person name="Walter F."/>
            <person name="Albersmeier A."/>
            <person name="Kalinowski J."/>
            <person name="Ruckert C."/>
        </authorList>
    </citation>
    <scope>NUCLEOTIDE SEQUENCE</scope>
    <source>
        <strain evidence="5">CGMCC 4.3508</strain>
    </source>
</reference>
<proteinExistence type="inferred from homology"/>
<accession>A0A917RJL0</accession>
<dbReference type="InterPro" id="IPR020845">
    <property type="entry name" value="AMP-binding_CS"/>
</dbReference>
<dbReference type="EMBL" id="BMMH01000004">
    <property type="protein sequence ID" value="GGL10032.1"/>
    <property type="molecule type" value="Genomic_DNA"/>
</dbReference>
<keyword evidence="6" id="KW-1185">Reference proteome</keyword>
<evidence type="ECO:0000259" key="3">
    <source>
        <dbReference type="Pfam" id="PF00501"/>
    </source>
</evidence>
<dbReference type="InterPro" id="IPR025110">
    <property type="entry name" value="AMP-bd_C"/>
</dbReference>
<dbReference type="Pfam" id="PF13193">
    <property type="entry name" value="AMP-binding_C"/>
    <property type="match status" value="1"/>
</dbReference>
<dbReference type="GO" id="GO:0031956">
    <property type="term" value="F:medium-chain fatty acid-CoA ligase activity"/>
    <property type="evidence" value="ECO:0007669"/>
    <property type="project" value="TreeGrafter"/>
</dbReference>
<protein>
    <submittedName>
        <fullName evidence="5">AMP-binding protein</fullName>
    </submittedName>
</protein>
<dbReference type="GO" id="GO:0006631">
    <property type="term" value="P:fatty acid metabolic process"/>
    <property type="evidence" value="ECO:0007669"/>
    <property type="project" value="TreeGrafter"/>
</dbReference>
<evidence type="ECO:0000313" key="5">
    <source>
        <dbReference type="EMBL" id="GGL10032.1"/>
    </source>
</evidence>
<dbReference type="PANTHER" id="PTHR43201:SF5">
    <property type="entry name" value="MEDIUM-CHAIN ACYL-COA LIGASE ACSF2, MITOCHONDRIAL"/>
    <property type="match status" value="1"/>
</dbReference>